<organism evidence="1 2">
    <name type="scientific">Roseinatronobacter thiooxidans</name>
    <dbReference type="NCBI Taxonomy" id="121821"/>
    <lineage>
        <taxon>Bacteria</taxon>
        <taxon>Pseudomonadati</taxon>
        <taxon>Pseudomonadota</taxon>
        <taxon>Alphaproteobacteria</taxon>
        <taxon>Rhodobacterales</taxon>
        <taxon>Paracoccaceae</taxon>
        <taxon>Roseinatronobacter</taxon>
    </lineage>
</organism>
<sequence length="202" mass="23097">MLYFLKHKLVLFATPKAGSTALEHALAPLADIVLQGDPRIKHCTFQRYKWRMEKFIQIFEEDAPQTAALIRHPEDWLGSWFRFRHGSWLEGTPRSTRGLSFDQFVEGYLAEKQPAFAAVGQQAKFLTHPKTGETVDHLFRYEAMPEFVAFLEARLGTAITLERQNVSPNHHISLSPALRQRLEQHYAEDYALYASARGGGAR</sequence>
<evidence type="ECO:0008006" key="3">
    <source>
        <dbReference type="Google" id="ProtNLM"/>
    </source>
</evidence>
<dbReference type="EMBL" id="QKZQ01000001">
    <property type="protein sequence ID" value="PZX48211.1"/>
    <property type="molecule type" value="Genomic_DNA"/>
</dbReference>
<name>A0A2W7QJD0_9RHOB</name>
<gene>
    <name evidence="1" type="ORF">LY56_00362</name>
</gene>
<dbReference type="Gene3D" id="3.40.50.300">
    <property type="entry name" value="P-loop containing nucleotide triphosphate hydrolases"/>
    <property type="match status" value="1"/>
</dbReference>
<dbReference type="InterPro" id="IPR027417">
    <property type="entry name" value="P-loop_NTPase"/>
</dbReference>
<accession>A0A2W7QJD0</accession>
<reference evidence="1 2" key="1">
    <citation type="submission" date="2018-06" db="EMBL/GenBank/DDBJ databases">
        <title>Genomic Encyclopedia of Archaeal and Bacterial Type Strains, Phase II (KMG-II): from individual species to whole genera.</title>
        <authorList>
            <person name="Goeker M."/>
        </authorList>
    </citation>
    <scope>NUCLEOTIDE SEQUENCE [LARGE SCALE GENOMIC DNA]</scope>
    <source>
        <strain evidence="1 2">DSM 13087</strain>
    </source>
</reference>
<protein>
    <recommendedName>
        <fullName evidence="3">Sulfotransferase family protein</fullName>
    </recommendedName>
</protein>
<keyword evidence="2" id="KW-1185">Reference proteome</keyword>
<dbReference type="AlphaFoldDB" id="A0A2W7QJD0"/>
<dbReference type="Proteomes" id="UP000249364">
    <property type="component" value="Unassembled WGS sequence"/>
</dbReference>
<proteinExistence type="predicted"/>
<dbReference type="RefSeq" id="WP_071469178.1">
    <property type="nucleotide sequence ID" value="NZ_QKZQ01000001.1"/>
</dbReference>
<dbReference type="SUPFAM" id="SSF52540">
    <property type="entry name" value="P-loop containing nucleoside triphosphate hydrolases"/>
    <property type="match status" value="1"/>
</dbReference>
<dbReference type="OrthoDB" id="7687351at2"/>
<dbReference type="STRING" id="121821.GCA_001870675_02434"/>
<comment type="caution">
    <text evidence="1">The sequence shown here is derived from an EMBL/GenBank/DDBJ whole genome shotgun (WGS) entry which is preliminary data.</text>
</comment>
<evidence type="ECO:0000313" key="2">
    <source>
        <dbReference type="Proteomes" id="UP000249364"/>
    </source>
</evidence>
<evidence type="ECO:0000313" key="1">
    <source>
        <dbReference type="EMBL" id="PZX48211.1"/>
    </source>
</evidence>